<evidence type="ECO:0000313" key="1">
    <source>
        <dbReference type="EMBL" id="DAG02042.1"/>
    </source>
</evidence>
<sequence length="33" mass="3693">MIKKFRKDGVSILDTKKATDGNQSLTEINLSKL</sequence>
<accession>A0A8S5V5K8</accession>
<reference evidence="1" key="1">
    <citation type="journal article" date="2021" name="Proc. Natl. Acad. Sci. U.S.A.">
        <title>A Catalog of Tens of Thousands of Viruses from Human Metagenomes Reveals Hidden Associations with Chronic Diseases.</title>
        <authorList>
            <person name="Tisza M.J."/>
            <person name="Buck C.B."/>
        </authorList>
    </citation>
    <scope>NUCLEOTIDE SEQUENCE</scope>
    <source>
        <strain evidence="1">Ctg4a4</strain>
    </source>
</reference>
<organism evidence="1">
    <name type="scientific">Siphoviridae sp. ctg4a4</name>
    <dbReference type="NCBI Taxonomy" id="2825602"/>
    <lineage>
        <taxon>Viruses</taxon>
        <taxon>Duplodnaviria</taxon>
        <taxon>Heunggongvirae</taxon>
        <taxon>Uroviricota</taxon>
        <taxon>Caudoviricetes</taxon>
    </lineage>
</organism>
<protein>
    <submittedName>
        <fullName evidence="1">Uncharacterized protein</fullName>
    </submittedName>
</protein>
<dbReference type="EMBL" id="BK016202">
    <property type="protein sequence ID" value="DAG02042.1"/>
    <property type="molecule type" value="Genomic_DNA"/>
</dbReference>
<proteinExistence type="predicted"/>
<name>A0A8S5V5K8_9CAUD</name>